<proteinExistence type="predicted"/>
<accession>A0AAN7UCX2</accession>
<evidence type="ECO:0000313" key="1">
    <source>
        <dbReference type="EMBL" id="KAK5578943.1"/>
    </source>
</evidence>
<dbReference type="PANTHER" id="PTHR32423">
    <property type="entry name" value="SAP DOMAIN-CONTAINING PROTEIN-RELATED"/>
    <property type="match status" value="1"/>
</dbReference>
<reference evidence="1 2" key="1">
    <citation type="submission" date="2023-11" db="EMBL/GenBank/DDBJ databases">
        <title>Dfirmibasis_genome.</title>
        <authorList>
            <person name="Edelbroek B."/>
            <person name="Kjellin J."/>
            <person name="Jerlstrom-Hultqvist J."/>
            <person name="Soderbom F."/>
        </authorList>
    </citation>
    <scope>NUCLEOTIDE SEQUENCE [LARGE SCALE GENOMIC DNA]</scope>
    <source>
        <strain evidence="1 2">TNS-C-14</strain>
    </source>
</reference>
<comment type="caution">
    <text evidence="1">The sequence shown here is derived from an EMBL/GenBank/DDBJ whole genome shotgun (WGS) entry which is preliminary data.</text>
</comment>
<dbReference type="Proteomes" id="UP001344447">
    <property type="component" value="Unassembled WGS sequence"/>
</dbReference>
<sequence length="477" mass="56740">MNNWSLLEDIKNQNLKIEQKKKIINHEIINKFDEQQLIRIWGRPEGIQPFSPEELNPENRIFNIEIEFLNDSDIPILPYSSLPISSMIPKRNIKTNQLKVLGYSSKMFLLIRDCFPKRLLIEKQQIYNMGNVWSHHNFHRSIFKKQPQLTSITINMHDYIDPFQLANIYKLSKLHSLSFHLSCHTLIKQCYFYYENKLNEKYSNKSFELYDDEIGEKFLRYDLPCKCNDEYDYSWNLFDVVSDLKAMVIGICKSKSLRNLYIKNRCHGRCVWENDVIGQLQKFQPETKEYYIITHCFKDLFSNLNNVEFLKLKDFDFLNEFSLSGLIDNQSINTIYFKNSLTSIQQIQYLFEHIIGGQNKSIRHLIINYDLVSDLNKGNKNHSQFNQLIINFLKSPHSNSTNLYSIQYPIDINQIDYLLETLNNYQTNIIQFNLLYLNPSKSYSKNIKSDNFNYLKLKINSNLNSNNKKINLINKYY</sequence>
<organism evidence="1 2">
    <name type="scientific">Dictyostelium firmibasis</name>
    <dbReference type="NCBI Taxonomy" id="79012"/>
    <lineage>
        <taxon>Eukaryota</taxon>
        <taxon>Amoebozoa</taxon>
        <taxon>Evosea</taxon>
        <taxon>Eumycetozoa</taxon>
        <taxon>Dictyostelia</taxon>
        <taxon>Dictyosteliales</taxon>
        <taxon>Dictyosteliaceae</taxon>
        <taxon>Dictyostelium</taxon>
    </lineage>
</organism>
<dbReference type="EMBL" id="JAVFKY010000003">
    <property type="protein sequence ID" value="KAK5578943.1"/>
    <property type="molecule type" value="Genomic_DNA"/>
</dbReference>
<dbReference type="AlphaFoldDB" id="A0AAN7UCX2"/>
<keyword evidence="2" id="KW-1185">Reference proteome</keyword>
<name>A0AAN7UCX2_9MYCE</name>
<evidence type="ECO:0000313" key="2">
    <source>
        <dbReference type="Proteomes" id="UP001344447"/>
    </source>
</evidence>
<protein>
    <submittedName>
        <fullName evidence="1">Uncharacterized protein</fullName>
    </submittedName>
</protein>
<dbReference type="PANTHER" id="PTHR32423:SF24">
    <property type="entry name" value="CCZ1_INTU_HSP4 FIRST LONGIN DOMAIN-CONTAINING PROTEIN-RELATED"/>
    <property type="match status" value="1"/>
</dbReference>
<gene>
    <name evidence="1" type="ORF">RB653_008618</name>
</gene>